<dbReference type="AlphaFoldDB" id="A0A182LY63"/>
<proteinExistence type="predicted"/>
<dbReference type="VEuPathDB" id="VectorBase:ACUA004805"/>
<reference evidence="2" key="1">
    <citation type="submission" date="2013-09" db="EMBL/GenBank/DDBJ databases">
        <title>The Genome Sequence of Anopheles culicifacies species A.</title>
        <authorList>
            <consortium name="The Broad Institute Genomics Platform"/>
            <person name="Neafsey D.E."/>
            <person name="Besansky N."/>
            <person name="Howell P."/>
            <person name="Walton C."/>
            <person name="Young S.K."/>
            <person name="Zeng Q."/>
            <person name="Gargeya S."/>
            <person name="Fitzgerald M."/>
            <person name="Haas B."/>
            <person name="Abouelleil A."/>
            <person name="Allen A.W."/>
            <person name="Alvarado L."/>
            <person name="Arachchi H.M."/>
            <person name="Berlin A.M."/>
            <person name="Chapman S.B."/>
            <person name="Gainer-Dewar J."/>
            <person name="Goldberg J."/>
            <person name="Griggs A."/>
            <person name="Gujja S."/>
            <person name="Hansen M."/>
            <person name="Howarth C."/>
            <person name="Imamovic A."/>
            <person name="Ireland A."/>
            <person name="Larimer J."/>
            <person name="McCowan C."/>
            <person name="Murphy C."/>
            <person name="Pearson M."/>
            <person name="Poon T.W."/>
            <person name="Priest M."/>
            <person name="Roberts A."/>
            <person name="Saif S."/>
            <person name="Shea T."/>
            <person name="Sisk P."/>
            <person name="Sykes S."/>
            <person name="Wortman J."/>
            <person name="Nusbaum C."/>
            <person name="Birren B."/>
        </authorList>
    </citation>
    <scope>NUCLEOTIDE SEQUENCE [LARGE SCALE GENOMIC DNA]</scope>
    <source>
        <strain evidence="2">A-37</strain>
    </source>
</reference>
<sequence>MTNYYYYSLAMRLTTIHPRAPSASRANSLHQQSVPSSLTMSGMLALVLGGPTTVEGVSLFEVGMWLLIVLATVCVSEGQLRERRELRYRPNVAYAYQYRTDQIASVQKIPLAPIGSVHIQNQLLQHGKAKPTASTHVLHFPTRRPMQAIDQLHTRVDIGLHRRRGTVPVVPVVPQSSSKLIETGLHTNLVNLTCGWLVGKMARHLSLPSVPRVPRVGAKL</sequence>
<keyword evidence="2" id="KW-1185">Reference proteome</keyword>
<dbReference type="Proteomes" id="UP000075883">
    <property type="component" value="Unassembled WGS sequence"/>
</dbReference>
<accession>A0A182LY63</accession>
<protein>
    <submittedName>
        <fullName evidence="1">Uncharacterized protein</fullName>
    </submittedName>
</protein>
<organism evidence="1 2">
    <name type="scientific">Anopheles culicifacies</name>
    <dbReference type="NCBI Taxonomy" id="139723"/>
    <lineage>
        <taxon>Eukaryota</taxon>
        <taxon>Metazoa</taxon>
        <taxon>Ecdysozoa</taxon>
        <taxon>Arthropoda</taxon>
        <taxon>Hexapoda</taxon>
        <taxon>Insecta</taxon>
        <taxon>Pterygota</taxon>
        <taxon>Neoptera</taxon>
        <taxon>Endopterygota</taxon>
        <taxon>Diptera</taxon>
        <taxon>Nematocera</taxon>
        <taxon>Culicoidea</taxon>
        <taxon>Culicidae</taxon>
        <taxon>Anophelinae</taxon>
        <taxon>Anopheles</taxon>
        <taxon>culicifacies species complex</taxon>
    </lineage>
</organism>
<dbReference type="EMBL" id="AXCM01000918">
    <property type="status" value="NOT_ANNOTATED_CDS"/>
    <property type="molecule type" value="Genomic_DNA"/>
</dbReference>
<dbReference type="EnsemblMetazoa" id="ACUA004805-RA">
    <property type="protein sequence ID" value="ACUA004805-PA"/>
    <property type="gene ID" value="ACUA004805"/>
</dbReference>
<evidence type="ECO:0000313" key="2">
    <source>
        <dbReference type="Proteomes" id="UP000075883"/>
    </source>
</evidence>
<name>A0A182LY63_9DIPT</name>
<reference evidence="1" key="2">
    <citation type="submission" date="2020-05" db="UniProtKB">
        <authorList>
            <consortium name="EnsemblMetazoa"/>
        </authorList>
    </citation>
    <scope>IDENTIFICATION</scope>
    <source>
        <strain evidence="1">A-37</strain>
    </source>
</reference>
<evidence type="ECO:0000313" key="1">
    <source>
        <dbReference type="EnsemblMetazoa" id="ACUA004805-PA"/>
    </source>
</evidence>